<keyword evidence="4 6" id="KW-1133">Transmembrane helix</keyword>
<dbReference type="InParanoid" id="A0A4V3SJW7"/>
<organism evidence="8 9">
    <name type="scientific">Ascodesmis nigricans</name>
    <dbReference type="NCBI Taxonomy" id="341454"/>
    <lineage>
        <taxon>Eukaryota</taxon>
        <taxon>Fungi</taxon>
        <taxon>Dikarya</taxon>
        <taxon>Ascomycota</taxon>
        <taxon>Pezizomycotina</taxon>
        <taxon>Pezizomycetes</taxon>
        <taxon>Pezizales</taxon>
        <taxon>Ascodesmidaceae</taxon>
        <taxon>Ascodesmis</taxon>
    </lineage>
</organism>
<sequence length="407" mass="44077">MGWVETAFVLIAETVSLGILSLPSTLDAVGLIPGVILLISLGIIATYTGYVLGQFKLKYPQVHTFADAGMICFGPPGYYICAIGQVLFLVFIMAAHILSFSIMCNVISDHSMCTIIFSAIGLALSAFGTIPRTMKGTVLMSYLSSASVLGAVFICMFGVGLAPGANSVTFKWFNRGTQFYTAFGAVTNIIFAYAGHVAFFMVFSEMKEPKHFWKSLYALQILEIILYTVTAIVIYRFTGSGVKSPALGSTSPLLSKIAYGIASPTIVVAGIINGHVAVKFLFMIFAKKRPHLVSSNGFAANALWIGILVALWIVAWVIASAIPVFNHLLGLISALFLSWFTYGISGYFWMYMNWGRLWATRWNMMLTVLNAGIMCMGSVIMVLGLYSSVKAMVNEKGSGCFSCADNS</sequence>
<dbReference type="GO" id="GO:0015179">
    <property type="term" value="F:L-amino acid transmembrane transporter activity"/>
    <property type="evidence" value="ECO:0007669"/>
    <property type="project" value="TreeGrafter"/>
</dbReference>
<feature type="transmembrane region" description="Helical" evidence="6">
    <location>
        <begin position="216"/>
        <end position="237"/>
    </location>
</feature>
<name>A0A4V3SJW7_9PEZI</name>
<evidence type="ECO:0000256" key="1">
    <source>
        <dbReference type="ARBA" id="ARBA00004141"/>
    </source>
</evidence>
<evidence type="ECO:0000256" key="6">
    <source>
        <dbReference type="SAM" id="Phobius"/>
    </source>
</evidence>
<dbReference type="FunFam" id="1.20.1740.10:FF:000039">
    <property type="entry name" value="Neutral amino acid transporter (Eurofung)"/>
    <property type="match status" value="1"/>
</dbReference>
<evidence type="ECO:0000256" key="3">
    <source>
        <dbReference type="ARBA" id="ARBA00022692"/>
    </source>
</evidence>
<feature type="transmembrane region" description="Helical" evidence="6">
    <location>
        <begin position="7"/>
        <end position="26"/>
    </location>
</feature>
<dbReference type="Pfam" id="PF01490">
    <property type="entry name" value="Aa_trans"/>
    <property type="match status" value="1"/>
</dbReference>
<dbReference type="AlphaFoldDB" id="A0A4V3SJW7"/>
<comment type="subcellular location">
    <subcellularLocation>
        <location evidence="1">Membrane</location>
        <topology evidence="1">Multi-pass membrane protein</topology>
    </subcellularLocation>
</comment>
<dbReference type="OrthoDB" id="294730at2759"/>
<dbReference type="GO" id="GO:0016020">
    <property type="term" value="C:membrane"/>
    <property type="evidence" value="ECO:0007669"/>
    <property type="project" value="UniProtKB-SubCell"/>
</dbReference>
<feature type="transmembrane region" description="Helical" evidence="6">
    <location>
        <begin position="257"/>
        <end position="286"/>
    </location>
</feature>
<feature type="transmembrane region" description="Helical" evidence="6">
    <location>
        <begin position="362"/>
        <end position="386"/>
    </location>
</feature>
<protein>
    <submittedName>
        <fullName evidence="8">Amino acid transporter</fullName>
    </submittedName>
</protein>
<proteinExistence type="inferred from homology"/>
<accession>A0A4V3SJW7</accession>
<feature type="transmembrane region" description="Helical" evidence="6">
    <location>
        <begin position="298"/>
        <end position="322"/>
    </location>
</feature>
<feature type="transmembrane region" description="Helical" evidence="6">
    <location>
        <begin position="109"/>
        <end position="130"/>
    </location>
</feature>
<feature type="transmembrane region" description="Helical" evidence="6">
    <location>
        <begin position="78"/>
        <end position="103"/>
    </location>
</feature>
<evidence type="ECO:0000256" key="2">
    <source>
        <dbReference type="ARBA" id="ARBA00008066"/>
    </source>
</evidence>
<keyword evidence="9" id="KW-1185">Reference proteome</keyword>
<feature type="domain" description="Amino acid transporter transmembrane" evidence="7">
    <location>
        <begin position="2"/>
        <end position="388"/>
    </location>
</feature>
<evidence type="ECO:0000256" key="5">
    <source>
        <dbReference type="ARBA" id="ARBA00023136"/>
    </source>
</evidence>
<dbReference type="EMBL" id="ML220112">
    <property type="protein sequence ID" value="TGZ85645.1"/>
    <property type="molecule type" value="Genomic_DNA"/>
</dbReference>
<evidence type="ECO:0000259" key="7">
    <source>
        <dbReference type="Pfam" id="PF01490"/>
    </source>
</evidence>
<gene>
    <name evidence="8" type="ORF">EX30DRAFT_314852</name>
</gene>
<dbReference type="PANTHER" id="PTHR22950:SF668">
    <property type="entry name" value="AMINO ACID TRANSPORTER (EUROFUNG)"/>
    <property type="match status" value="1"/>
</dbReference>
<dbReference type="InterPro" id="IPR013057">
    <property type="entry name" value="AA_transpt_TM"/>
</dbReference>
<evidence type="ECO:0000313" key="8">
    <source>
        <dbReference type="EMBL" id="TGZ85645.1"/>
    </source>
</evidence>
<keyword evidence="5 6" id="KW-0472">Membrane</keyword>
<comment type="similarity">
    <text evidence="2">Belongs to the amino acid/polyamine transporter 2 family.</text>
</comment>
<evidence type="ECO:0000256" key="4">
    <source>
        <dbReference type="ARBA" id="ARBA00022989"/>
    </source>
</evidence>
<feature type="transmembrane region" description="Helical" evidence="6">
    <location>
        <begin position="182"/>
        <end position="204"/>
    </location>
</feature>
<dbReference type="STRING" id="341454.A0A4V3SJW7"/>
<feature type="transmembrane region" description="Helical" evidence="6">
    <location>
        <begin position="142"/>
        <end position="162"/>
    </location>
</feature>
<dbReference type="Proteomes" id="UP000298138">
    <property type="component" value="Unassembled WGS sequence"/>
</dbReference>
<reference evidence="8 9" key="1">
    <citation type="submission" date="2019-04" db="EMBL/GenBank/DDBJ databases">
        <title>Comparative genomics and transcriptomics to analyze fruiting body development in filamentous ascomycetes.</title>
        <authorList>
            <consortium name="DOE Joint Genome Institute"/>
            <person name="Lutkenhaus R."/>
            <person name="Traeger S."/>
            <person name="Breuer J."/>
            <person name="Kuo A."/>
            <person name="Lipzen A."/>
            <person name="Pangilinan J."/>
            <person name="Dilworth D."/>
            <person name="Sandor L."/>
            <person name="Poggeler S."/>
            <person name="Barry K."/>
            <person name="Grigoriev I.V."/>
            <person name="Nowrousian M."/>
        </authorList>
    </citation>
    <scope>NUCLEOTIDE SEQUENCE [LARGE SCALE GENOMIC DNA]</scope>
    <source>
        <strain evidence="8 9">CBS 389.68</strain>
    </source>
</reference>
<feature type="transmembrane region" description="Helical" evidence="6">
    <location>
        <begin position="328"/>
        <end position="350"/>
    </location>
</feature>
<evidence type="ECO:0000313" key="9">
    <source>
        <dbReference type="Proteomes" id="UP000298138"/>
    </source>
</evidence>
<dbReference type="PANTHER" id="PTHR22950">
    <property type="entry name" value="AMINO ACID TRANSPORTER"/>
    <property type="match status" value="1"/>
</dbReference>
<feature type="transmembrane region" description="Helical" evidence="6">
    <location>
        <begin position="32"/>
        <end position="52"/>
    </location>
</feature>
<keyword evidence="3 6" id="KW-0812">Transmembrane</keyword>